<dbReference type="PIRSF" id="PIRSF001357">
    <property type="entry name" value="DeoC"/>
    <property type="match status" value="1"/>
</dbReference>
<dbReference type="FunFam" id="3.20.20.70:FF:000044">
    <property type="entry name" value="Deoxyribose-phosphate aldolase"/>
    <property type="match status" value="1"/>
</dbReference>
<dbReference type="Proteomes" id="UP000192478">
    <property type="component" value="Chromosome"/>
</dbReference>
<gene>
    <name evidence="9" type="primary">deoC2</name>
    <name evidence="7" type="synonym">deoC</name>
    <name evidence="8" type="ORF">BJL90_17230</name>
    <name evidence="9" type="ORF">CLFO_23980</name>
</gene>
<feature type="active site" description="Proton donor/acceptor" evidence="7">
    <location>
        <position position="89"/>
    </location>
</feature>
<keyword evidence="3 7" id="KW-0456">Lyase</keyword>
<comment type="pathway">
    <text evidence="7">Carbohydrate degradation; 2-deoxy-D-ribose 1-phosphate degradation; D-glyceraldehyde 3-phosphate and acetaldehyde from 2-deoxy-alpha-D-ribose 1-phosphate: step 2/2.</text>
</comment>
<dbReference type="CDD" id="cd00959">
    <property type="entry name" value="DeoC"/>
    <property type="match status" value="1"/>
</dbReference>
<dbReference type="SUPFAM" id="SSF51569">
    <property type="entry name" value="Aldolase"/>
    <property type="match status" value="1"/>
</dbReference>
<evidence type="ECO:0000256" key="1">
    <source>
        <dbReference type="ARBA" id="ARBA00010936"/>
    </source>
</evidence>
<dbReference type="Gene3D" id="3.20.20.70">
    <property type="entry name" value="Aldolase class I"/>
    <property type="match status" value="1"/>
</dbReference>
<evidence type="ECO:0000313" key="11">
    <source>
        <dbReference type="Proteomes" id="UP000192478"/>
    </source>
</evidence>
<keyword evidence="2 7" id="KW-0963">Cytoplasm</keyword>
<evidence type="ECO:0000256" key="2">
    <source>
        <dbReference type="ARBA" id="ARBA00022490"/>
    </source>
</evidence>
<feature type="active site" description="Proton donor/acceptor" evidence="7">
    <location>
        <position position="181"/>
    </location>
</feature>
<dbReference type="HAMAP" id="MF_00114">
    <property type="entry name" value="DeoC_type1"/>
    <property type="match status" value="1"/>
</dbReference>
<dbReference type="EMBL" id="CP017603">
    <property type="protein sequence ID" value="AOY77441.1"/>
    <property type="molecule type" value="Genomic_DNA"/>
</dbReference>
<dbReference type="InterPro" id="IPR013785">
    <property type="entry name" value="Aldolase_TIM"/>
</dbReference>
<feature type="active site" description="Schiff-base intermediate with acetaldehyde" evidence="7">
    <location>
        <position position="152"/>
    </location>
</feature>
<comment type="subcellular location">
    <subcellularLocation>
        <location evidence="7">Cytoplasm</location>
    </subcellularLocation>
</comment>
<evidence type="ECO:0000313" key="10">
    <source>
        <dbReference type="Proteomes" id="UP000177894"/>
    </source>
</evidence>
<evidence type="ECO:0000256" key="7">
    <source>
        <dbReference type="HAMAP-Rule" id="MF_00114"/>
    </source>
</evidence>
<evidence type="ECO:0000256" key="4">
    <source>
        <dbReference type="ARBA" id="ARBA00023270"/>
    </source>
</evidence>
<sequence length="222" mass="23741">MNIAQYIDHTILNADATQEDIKKVCDEAKQYHFYSVCVNSCHVAFVATELKHSHVKVTSVIGFPLGASSIEAKAFEAQNAVVQGAHEIDMVMNIGALKSKAQDYVFRDIEAVVKAVGEDAIVKVIIETSLLQDDEKILACKIAKAAGAHFVKTSTGFSTAGATVEDIQLMRQTVGISMGVKASGGIRDVEKAKKMLEAGATRIGASASVNIVRGIASPKDRY</sequence>
<keyword evidence="10" id="KW-1185">Reference proteome</keyword>
<dbReference type="Pfam" id="PF01791">
    <property type="entry name" value="DeoC"/>
    <property type="match status" value="1"/>
</dbReference>
<dbReference type="PANTHER" id="PTHR10889">
    <property type="entry name" value="DEOXYRIBOSE-PHOSPHATE ALDOLASE"/>
    <property type="match status" value="1"/>
</dbReference>
<dbReference type="KEGG" id="cfm:BJL90_17230"/>
<dbReference type="PANTHER" id="PTHR10889:SF1">
    <property type="entry name" value="DEOXYRIBOSE-PHOSPHATE ALDOLASE"/>
    <property type="match status" value="1"/>
</dbReference>
<evidence type="ECO:0000256" key="5">
    <source>
        <dbReference type="ARBA" id="ARBA00048791"/>
    </source>
</evidence>
<evidence type="ECO:0000256" key="6">
    <source>
        <dbReference type="ARBA" id="ARBA00056337"/>
    </source>
</evidence>
<evidence type="ECO:0000313" key="9">
    <source>
        <dbReference type="EMBL" id="ARE87997.1"/>
    </source>
</evidence>
<reference evidence="9 11" key="2">
    <citation type="submission" date="2017-03" db="EMBL/GenBank/DDBJ databases">
        <title>Complete sequence of Clostridium formicaceticum DSM 92.</title>
        <authorList>
            <person name="Poehlein A."/>
            <person name="Karl M."/>
            <person name="Bengelsdorf F.R."/>
            <person name="Duerre P."/>
            <person name="Daniel R."/>
        </authorList>
    </citation>
    <scope>NUCLEOTIDE SEQUENCE [LARGE SCALE GENOMIC DNA]</scope>
    <source>
        <strain evidence="9 11">DSM 92</strain>
    </source>
</reference>
<proteinExistence type="inferred from homology"/>
<dbReference type="EC" id="4.1.2.4" evidence="7"/>
<dbReference type="GO" id="GO:0006018">
    <property type="term" value="P:2-deoxyribose 1-phosphate catabolic process"/>
    <property type="evidence" value="ECO:0007669"/>
    <property type="project" value="UniProtKB-UniRule"/>
</dbReference>
<evidence type="ECO:0000256" key="3">
    <source>
        <dbReference type="ARBA" id="ARBA00023239"/>
    </source>
</evidence>
<dbReference type="SMART" id="SM01133">
    <property type="entry name" value="DeoC"/>
    <property type="match status" value="1"/>
</dbReference>
<comment type="similarity">
    <text evidence="1 7">Belongs to the DeoC/FbaB aldolase family. DeoC type 1 subfamily.</text>
</comment>
<comment type="function">
    <text evidence="6 7">Catalyzes a reversible aldol reaction between acetaldehyde and D-glyceraldehyde 3-phosphate to generate 2-deoxy-D-ribose 5-phosphate.</text>
</comment>
<dbReference type="NCBIfam" id="TIGR00126">
    <property type="entry name" value="deoC"/>
    <property type="match status" value="1"/>
</dbReference>
<dbReference type="AlphaFoldDB" id="A0AAC9RLS4"/>
<dbReference type="RefSeq" id="WP_070970924.1">
    <property type="nucleotide sequence ID" value="NZ_CP017603.1"/>
</dbReference>
<evidence type="ECO:0000313" key="8">
    <source>
        <dbReference type="EMBL" id="AOY77441.1"/>
    </source>
</evidence>
<organism evidence="9 11">
    <name type="scientific">Clostridium formicaceticum</name>
    <dbReference type="NCBI Taxonomy" id="1497"/>
    <lineage>
        <taxon>Bacteria</taxon>
        <taxon>Bacillati</taxon>
        <taxon>Bacillota</taxon>
        <taxon>Clostridia</taxon>
        <taxon>Eubacteriales</taxon>
        <taxon>Clostridiaceae</taxon>
        <taxon>Clostridium</taxon>
    </lineage>
</organism>
<accession>A0AAC9RLS4</accession>
<dbReference type="GO" id="GO:0005737">
    <property type="term" value="C:cytoplasm"/>
    <property type="evidence" value="ECO:0007669"/>
    <property type="project" value="UniProtKB-SubCell"/>
</dbReference>
<dbReference type="GO" id="GO:0004139">
    <property type="term" value="F:deoxyribose-phosphate aldolase activity"/>
    <property type="evidence" value="ECO:0007669"/>
    <property type="project" value="UniProtKB-UniRule"/>
</dbReference>
<name>A0AAC9RLS4_9CLOT</name>
<reference evidence="8 10" key="1">
    <citation type="submission" date="2016-10" db="EMBL/GenBank/DDBJ databases">
        <title>Complete Genome Sequence of Acetogen Clostridium formicoaceticum ATCC 27076.</title>
        <authorList>
            <person name="Bao T."/>
            <person name="Cheng C."/>
            <person name="Zhao J."/>
            <person name="Yang S.-T."/>
            <person name="Wang J."/>
            <person name="Wang M."/>
        </authorList>
    </citation>
    <scope>NUCLEOTIDE SEQUENCE [LARGE SCALE GENOMIC DNA]</scope>
    <source>
        <strain evidence="8 10">ATCC 27076</strain>
    </source>
</reference>
<dbReference type="InterPro" id="IPR002915">
    <property type="entry name" value="DeoC/FbaB/LacD_aldolase"/>
</dbReference>
<dbReference type="InterPro" id="IPR011343">
    <property type="entry name" value="DeoC"/>
</dbReference>
<keyword evidence="4 7" id="KW-0704">Schiff base</keyword>
<dbReference type="InterPro" id="IPR028581">
    <property type="entry name" value="DeoC_typeI"/>
</dbReference>
<dbReference type="GO" id="GO:0016052">
    <property type="term" value="P:carbohydrate catabolic process"/>
    <property type="evidence" value="ECO:0007669"/>
    <property type="project" value="TreeGrafter"/>
</dbReference>
<protein>
    <recommendedName>
        <fullName evidence="7">Deoxyribose-phosphate aldolase</fullName>
        <shortName evidence="7">DERA</shortName>
        <ecNumber evidence="7">4.1.2.4</ecNumber>
    </recommendedName>
    <alternativeName>
        <fullName evidence="7">2-deoxy-D-ribose 5-phosphate aldolase</fullName>
    </alternativeName>
    <alternativeName>
        <fullName evidence="7">Phosphodeoxyriboaldolase</fullName>
        <shortName evidence="7">Deoxyriboaldolase</shortName>
    </alternativeName>
</protein>
<dbReference type="Proteomes" id="UP000177894">
    <property type="component" value="Chromosome"/>
</dbReference>
<dbReference type="GO" id="GO:0009264">
    <property type="term" value="P:deoxyribonucleotide catabolic process"/>
    <property type="evidence" value="ECO:0007669"/>
    <property type="project" value="UniProtKB-UniRule"/>
</dbReference>
<dbReference type="EMBL" id="CP020559">
    <property type="protein sequence ID" value="ARE87997.1"/>
    <property type="molecule type" value="Genomic_DNA"/>
</dbReference>
<comment type="catalytic activity">
    <reaction evidence="5 7">
        <text>2-deoxy-D-ribose 5-phosphate = D-glyceraldehyde 3-phosphate + acetaldehyde</text>
        <dbReference type="Rhea" id="RHEA:12821"/>
        <dbReference type="ChEBI" id="CHEBI:15343"/>
        <dbReference type="ChEBI" id="CHEBI:59776"/>
        <dbReference type="ChEBI" id="CHEBI:62877"/>
        <dbReference type="EC" id="4.1.2.4"/>
    </reaction>
</comment>